<dbReference type="InterPro" id="IPR025613">
    <property type="entry name" value="YlbE"/>
</dbReference>
<accession>A0A4R2BFH0</accession>
<protein>
    <submittedName>
        <fullName evidence="1">YlbE-like protein</fullName>
    </submittedName>
</protein>
<keyword evidence="2" id="KW-1185">Reference proteome</keyword>
<reference evidence="1 2" key="1">
    <citation type="journal article" date="2015" name="Stand. Genomic Sci.">
        <title>Genomic Encyclopedia of Bacterial and Archaeal Type Strains, Phase III: the genomes of soil and plant-associated and newly described type strains.</title>
        <authorList>
            <person name="Whitman W.B."/>
            <person name="Woyke T."/>
            <person name="Klenk H.P."/>
            <person name="Zhou Y."/>
            <person name="Lilburn T.G."/>
            <person name="Beck B.J."/>
            <person name="De Vos P."/>
            <person name="Vandamme P."/>
            <person name="Eisen J.A."/>
            <person name="Garrity G."/>
            <person name="Hugenholtz P."/>
            <person name="Kyrpides N.C."/>
        </authorList>
    </citation>
    <scope>NUCLEOTIDE SEQUENCE [LARGE SCALE GENOMIC DNA]</scope>
    <source>
        <strain evidence="1 2">CV53</strain>
    </source>
</reference>
<dbReference type="Proteomes" id="UP000295689">
    <property type="component" value="Unassembled WGS sequence"/>
</dbReference>
<name>A0A4R2BFH0_9BACI</name>
<evidence type="ECO:0000313" key="1">
    <source>
        <dbReference type="EMBL" id="TCN25737.1"/>
    </source>
</evidence>
<dbReference type="AlphaFoldDB" id="A0A4R2BFH0"/>
<evidence type="ECO:0000313" key="2">
    <source>
        <dbReference type="Proteomes" id="UP000295689"/>
    </source>
</evidence>
<sequence>MRKDVLDLIQKRKDLLEFIRVQPHWYRKLSRDPGEINKLEIAALHYYEKTIPHQVQKFSNGIQMASMMLHMFSTMNSSSDQ</sequence>
<dbReference type="Pfam" id="PF14003">
    <property type="entry name" value="YlbE"/>
    <property type="match status" value="1"/>
</dbReference>
<dbReference type="OrthoDB" id="1646085at2"/>
<comment type="caution">
    <text evidence="1">The sequence shown here is derived from an EMBL/GenBank/DDBJ whole genome shotgun (WGS) entry which is preliminary data.</text>
</comment>
<gene>
    <name evidence="1" type="ORF">EV146_105400</name>
</gene>
<dbReference type="RefSeq" id="WP_121609371.1">
    <property type="nucleotide sequence ID" value="NZ_CP033044.1"/>
</dbReference>
<proteinExistence type="predicted"/>
<organism evidence="1 2">
    <name type="scientific">Mesobacillus foraminis</name>
    <dbReference type="NCBI Taxonomy" id="279826"/>
    <lineage>
        <taxon>Bacteria</taxon>
        <taxon>Bacillati</taxon>
        <taxon>Bacillota</taxon>
        <taxon>Bacilli</taxon>
        <taxon>Bacillales</taxon>
        <taxon>Bacillaceae</taxon>
        <taxon>Mesobacillus</taxon>
    </lineage>
</organism>
<dbReference type="EMBL" id="SLVV01000005">
    <property type="protein sequence ID" value="TCN25737.1"/>
    <property type="molecule type" value="Genomic_DNA"/>
</dbReference>